<dbReference type="RefSeq" id="WP_133297210.1">
    <property type="nucleotide sequence ID" value="NZ_QNVS01000108.1"/>
</dbReference>
<dbReference type="InterPro" id="IPR027417">
    <property type="entry name" value="P-loop_NTPase"/>
</dbReference>
<dbReference type="Gene3D" id="3.40.50.300">
    <property type="entry name" value="P-loop containing nucleotide triphosphate hydrolases"/>
    <property type="match status" value="1"/>
</dbReference>
<feature type="domain" description="AAA" evidence="1">
    <location>
        <begin position="14"/>
        <end position="78"/>
    </location>
</feature>
<dbReference type="AlphaFoldDB" id="A0A3D9B6J1"/>
<dbReference type="CDD" id="cd02042">
    <property type="entry name" value="ParAB_family"/>
    <property type="match status" value="1"/>
</dbReference>
<reference evidence="2 3" key="1">
    <citation type="journal article" date="2006" name="Int. J. Syst. Evol. Microbiol.">
        <title>Chryseobacterium piscium sp. nov., isolated from fish of the South Atlantic Ocean off South Africa.</title>
        <authorList>
            <person name="de Beer H."/>
            <person name="Hugo C.J."/>
            <person name="Jooste P.J."/>
            <person name="Vancanneyt M."/>
            <person name="Coenye T."/>
            <person name="Vandamme P."/>
        </authorList>
    </citation>
    <scope>NUCLEOTIDE SEQUENCE [LARGE SCALE GENOMIC DNA]</scope>
    <source>
        <strain evidence="2 3">CCUG 51923</strain>
    </source>
</reference>
<name>A0A3D9B6J1_9FLAO</name>
<dbReference type="PANTHER" id="PTHR13696:SF96">
    <property type="entry name" value="COBQ_COBB_MIND_PARA NUCLEOTIDE BINDING DOMAIN-CONTAINING PROTEIN"/>
    <property type="match status" value="1"/>
</dbReference>
<protein>
    <submittedName>
        <fullName evidence="2">ParA family protein</fullName>
    </submittedName>
</protein>
<dbReference type="Proteomes" id="UP000256512">
    <property type="component" value="Unassembled WGS sequence"/>
</dbReference>
<keyword evidence="3" id="KW-1185">Reference proteome</keyword>
<evidence type="ECO:0000313" key="3">
    <source>
        <dbReference type="Proteomes" id="UP000256512"/>
    </source>
</evidence>
<dbReference type="SUPFAM" id="SSF52540">
    <property type="entry name" value="P-loop containing nucleoside triphosphate hydrolases"/>
    <property type="match status" value="1"/>
</dbReference>
<organism evidence="2 3">
    <name type="scientific">Chryseobacterium piscium</name>
    <dbReference type="NCBI Taxonomy" id="333702"/>
    <lineage>
        <taxon>Bacteria</taxon>
        <taxon>Pseudomonadati</taxon>
        <taxon>Bacteroidota</taxon>
        <taxon>Flavobacteriia</taxon>
        <taxon>Flavobacteriales</taxon>
        <taxon>Weeksellaceae</taxon>
        <taxon>Chryseobacterium group</taxon>
        <taxon>Chryseobacterium</taxon>
    </lineage>
</organism>
<comment type="caution">
    <text evidence="2">The sequence shown here is derived from an EMBL/GenBank/DDBJ whole genome shotgun (WGS) entry which is preliminary data.</text>
</comment>
<proteinExistence type="predicted"/>
<dbReference type="EMBL" id="QNVS01000108">
    <property type="protein sequence ID" value="REC49265.1"/>
    <property type="molecule type" value="Genomic_DNA"/>
</dbReference>
<dbReference type="InterPro" id="IPR050678">
    <property type="entry name" value="DNA_Partitioning_ATPase"/>
</dbReference>
<evidence type="ECO:0000313" key="2">
    <source>
        <dbReference type="EMBL" id="REC49265.1"/>
    </source>
</evidence>
<sequence length="149" mass="16731">SRSNSDIPVYSPDHLNEIQNLDFDFIFIDTPPYLAKKTAELCQMADCIIIPTKTGIYDLLAIEQSIEIVKQVGKENKTLIVLNMVKPNSTLSTEMIEALENYSIPVAQTSISDLVSFTRSPLNNQLDEKAQNQIESVTMEVLELLKNNI</sequence>
<feature type="non-terminal residue" evidence="2">
    <location>
        <position position="1"/>
    </location>
</feature>
<dbReference type="InterPro" id="IPR025669">
    <property type="entry name" value="AAA_dom"/>
</dbReference>
<dbReference type="Pfam" id="PF13614">
    <property type="entry name" value="AAA_31"/>
    <property type="match status" value="1"/>
</dbReference>
<accession>A0A3D9B6J1</accession>
<dbReference type="PANTHER" id="PTHR13696">
    <property type="entry name" value="P-LOOP CONTAINING NUCLEOSIDE TRIPHOSPHATE HYDROLASE"/>
    <property type="match status" value="1"/>
</dbReference>
<evidence type="ECO:0000259" key="1">
    <source>
        <dbReference type="Pfam" id="PF13614"/>
    </source>
</evidence>
<gene>
    <name evidence="2" type="ORF">DRF62_19515</name>
</gene>